<protein>
    <recommendedName>
        <fullName evidence="3">MACPF domain-containing protein</fullName>
    </recommendedName>
</protein>
<proteinExistence type="predicted"/>
<keyword evidence="2" id="KW-1185">Reference proteome</keyword>
<evidence type="ECO:0000313" key="1">
    <source>
        <dbReference type="EMBL" id="KIK63380.1"/>
    </source>
</evidence>
<sequence>MPRLFASHPTVDSFSIFQLGQGVNAITGQPRGHALGSFTNENIVTGEGPTCNVHARVINEFHQLDSDVRIASNATINLGTPAASITQTAELLKSKALSQREFIIECTIEGQYEYDKLLLKDLRLTPDAQKIFERSHTDFRNLYGDYFVVGFRRRYRSYTILVCRAGERTDTTEAKAEAQGHFQSFLSLGADLNQSIKNSNKYIVANAFISQYGCHSFPSDTPRSSQQSSVLSVPAETDFGSALTALKDTVSHAIQYNGTPKEAILMHYSSLVIDPASGSLLGINLPTEISVSPTIFEVLHRTEELCMKLDIDCLHPALDTYRLTVRDAQSATRTFRSGRPGFAGGDDRQRDSAILNVDEAVKSVDNIIQRYRLMEYLLGSAWGPDIGEKVKLGGKNPGRRSCGVVTTEGGQGDIGVAQSVTLNNGLPAFQVNLVQGRKKERGLLWNPLSKPNAHFKVEQRSRANTRSSVDESSLQLDFSFKGSHYARDDFYIVGWTITSENPSRSSSFRVQYGGIMENNLDMALTGEEDSRWTCRIVYILKKDYNFPNLINTRSAFTHPY</sequence>
<name>A0A0D0BHB0_9AGAR</name>
<dbReference type="OrthoDB" id="3003433at2759"/>
<accession>A0A0D0BHB0</accession>
<dbReference type="AlphaFoldDB" id="A0A0D0BHB0"/>
<dbReference type="EMBL" id="KN834764">
    <property type="protein sequence ID" value="KIK63380.1"/>
    <property type="molecule type" value="Genomic_DNA"/>
</dbReference>
<dbReference type="HOGENOM" id="CLU_018587_0_0_1"/>
<gene>
    <name evidence="1" type="ORF">GYMLUDRAFT_57599</name>
</gene>
<organism evidence="1 2">
    <name type="scientific">Collybiopsis luxurians FD-317 M1</name>
    <dbReference type="NCBI Taxonomy" id="944289"/>
    <lineage>
        <taxon>Eukaryota</taxon>
        <taxon>Fungi</taxon>
        <taxon>Dikarya</taxon>
        <taxon>Basidiomycota</taxon>
        <taxon>Agaricomycotina</taxon>
        <taxon>Agaricomycetes</taxon>
        <taxon>Agaricomycetidae</taxon>
        <taxon>Agaricales</taxon>
        <taxon>Marasmiineae</taxon>
        <taxon>Omphalotaceae</taxon>
        <taxon>Collybiopsis</taxon>
        <taxon>Collybiopsis luxurians</taxon>
    </lineage>
</organism>
<reference evidence="1 2" key="1">
    <citation type="submission" date="2014-04" db="EMBL/GenBank/DDBJ databases">
        <title>Evolutionary Origins and Diversification of the Mycorrhizal Mutualists.</title>
        <authorList>
            <consortium name="DOE Joint Genome Institute"/>
            <consortium name="Mycorrhizal Genomics Consortium"/>
            <person name="Kohler A."/>
            <person name="Kuo A."/>
            <person name="Nagy L.G."/>
            <person name="Floudas D."/>
            <person name="Copeland A."/>
            <person name="Barry K.W."/>
            <person name="Cichocki N."/>
            <person name="Veneault-Fourrey C."/>
            <person name="LaButti K."/>
            <person name="Lindquist E.A."/>
            <person name="Lipzen A."/>
            <person name="Lundell T."/>
            <person name="Morin E."/>
            <person name="Murat C."/>
            <person name="Riley R."/>
            <person name="Ohm R."/>
            <person name="Sun H."/>
            <person name="Tunlid A."/>
            <person name="Henrissat B."/>
            <person name="Grigoriev I.V."/>
            <person name="Hibbett D.S."/>
            <person name="Martin F."/>
        </authorList>
    </citation>
    <scope>NUCLEOTIDE SEQUENCE [LARGE SCALE GENOMIC DNA]</scope>
    <source>
        <strain evidence="1 2">FD-317 M1</strain>
    </source>
</reference>
<dbReference type="Proteomes" id="UP000053593">
    <property type="component" value="Unassembled WGS sequence"/>
</dbReference>
<evidence type="ECO:0000313" key="2">
    <source>
        <dbReference type="Proteomes" id="UP000053593"/>
    </source>
</evidence>
<evidence type="ECO:0008006" key="3">
    <source>
        <dbReference type="Google" id="ProtNLM"/>
    </source>
</evidence>